<keyword evidence="2" id="KW-0732">Signal</keyword>
<evidence type="ECO:0000313" key="3">
    <source>
        <dbReference type="EMBL" id="AGY56922.1"/>
    </source>
</evidence>
<keyword evidence="4" id="KW-1185">Reference proteome</keyword>
<dbReference type="Pfam" id="PF12836">
    <property type="entry name" value="HHH_3"/>
    <property type="match status" value="1"/>
</dbReference>
<name>U5QDC0_GLOK1</name>
<reference evidence="3 4" key="1">
    <citation type="journal article" date="2013" name="PLoS ONE">
        <title>Cultivation and Complete Genome Sequencing of Gloeobacter kilaueensis sp. nov., from a Lava Cave in Kilauea Caldera, Hawai'i.</title>
        <authorList>
            <person name="Saw J.H."/>
            <person name="Schatz M."/>
            <person name="Brown M.V."/>
            <person name="Kunkel D.D."/>
            <person name="Foster J.S."/>
            <person name="Shick H."/>
            <person name="Christensen S."/>
            <person name="Hou S."/>
            <person name="Wan X."/>
            <person name="Donachie S.P."/>
        </authorList>
    </citation>
    <scope>NUCLEOTIDE SEQUENCE [LARGE SCALE GENOMIC DNA]</scope>
    <source>
        <strain evidence="4">JS</strain>
    </source>
</reference>
<gene>
    <name evidence="3" type="ORF">GKIL_0676</name>
</gene>
<dbReference type="PANTHER" id="PTHR21180:SF32">
    <property type="entry name" value="ENDONUCLEASE_EXONUCLEASE_PHOSPHATASE FAMILY DOMAIN-CONTAINING PROTEIN 1"/>
    <property type="match status" value="1"/>
</dbReference>
<protein>
    <submittedName>
        <fullName evidence="3">Hef nuclease</fullName>
    </submittedName>
</protein>
<dbReference type="EMBL" id="CP003587">
    <property type="protein sequence ID" value="AGY56922.1"/>
    <property type="molecule type" value="Genomic_DNA"/>
</dbReference>
<dbReference type="STRING" id="1183438.GKIL_0676"/>
<sequence>MFKKHRLAALLLALVSLAPLPVLAQTSTPATTSTTTTTTTPGSKKSTKSTTVVVNVNTATSKELQQVKGIGAATAKKIIAARPYKSLDELVSKKVLSSKQFDRLKPQLAL</sequence>
<dbReference type="InterPro" id="IPR051675">
    <property type="entry name" value="Endo/Exo/Phosphatase_dom_1"/>
</dbReference>
<organism evidence="3 4">
    <name type="scientific">Gloeobacter kilaueensis (strain ATCC BAA-2537 / CCAP 1431/1 / ULC 316 / JS1)</name>
    <dbReference type="NCBI Taxonomy" id="1183438"/>
    <lineage>
        <taxon>Bacteria</taxon>
        <taxon>Bacillati</taxon>
        <taxon>Cyanobacteriota</taxon>
        <taxon>Cyanophyceae</taxon>
        <taxon>Gloeobacterales</taxon>
        <taxon>Gloeobacteraceae</taxon>
        <taxon>Gloeobacter</taxon>
    </lineage>
</organism>
<feature type="chain" id="PRO_5004663979" evidence="2">
    <location>
        <begin position="25"/>
        <end position="110"/>
    </location>
</feature>
<feature type="region of interest" description="Disordered" evidence="1">
    <location>
        <begin position="26"/>
        <end position="48"/>
    </location>
</feature>
<evidence type="ECO:0000256" key="2">
    <source>
        <dbReference type="SAM" id="SignalP"/>
    </source>
</evidence>
<evidence type="ECO:0000313" key="4">
    <source>
        <dbReference type="Proteomes" id="UP000017396"/>
    </source>
</evidence>
<dbReference type="KEGG" id="glj:GKIL_0676"/>
<dbReference type="eggNOG" id="COG1555">
    <property type="taxonomic scope" value="Bacteria"/>
</dbReference>
<feature type="signal peptide" evidence="2">
    <location>
        <begin position="1"/>
        <end position="24"/>
    </location>
</feature>
<dbReference type="AlphaFoldDB" id="U5QDC0"/>
<evidence type="ECO:0000256" key="1">
    <source>
        <dbReference type="SAM" id="MobiDB-lite"/>
    </source>
</evidence>
<accession>U5QDC0</accession>
<dbReference type="HOGENOM" id="CLU_052011_5_1_3"/>
<dbReference type="Proteomes" id="UP000017396">
    <property type="component" value="Chromosome"/>
</dbReference>
<dbReference type="SUPFAM" id="SSF81585">
    <property type="entry name" value="PsbU/PolX domain-like"/>
    <property type="match status" value="1"/>
</dbReference>
<proteinExistence type="predicted"/>
<dbReference type="Gene3D" id="1.10.150.320">
    <property type="entry name" value="Photosystem II 12 kDa extrinsic protein"/>
    <property type="match status" value="1"/>
</dbReference>
<dbReference type="PANTHER" id="PTHR21180">
    <property type="entry name" value="ENDONUCLEASE/EXONUCLEASE/PHOSPHATASE FAMILY DOMAIN-CONTAINING PROTEIN 1"/>
    <property type="match status" value="1"/>
</dbReference>